<accession>A0A1V9Y027</accession>
<evidence type="ECO:0000259" key="2">
    <source>
        <dbReference type="Pfam" id="PF00789"/>
    </source>
</evidence>
<dbReference type="InterPro" id="IPR042774">
    <property type="entry name" value="UBXN6_PUB"/>
</dbReference>
<dbReference type="GO" id="GO:0005737">
    <property type="term" value="C:cytoplasm"/>
    <property type="evidence" value="ECO:0007669"/>
    <property type="project" value="TreeGrafter"/>
</dbReference>
<dbReference type="PANTHER" id="PTHR23153:SF38">
    <property type="entry name" value="UBX DOMAIN-CONTAINING PROTEIN 6"/>
    <property type="match status" value="1"/>
</dbReference>
<dbReference type="InterPro" id="IPR018997">
    <property type="entry name" value="PUB_domain"/>
</dbReference>
<protein>
    <submittedName>
        <fullName evidence="4">UBX domain-containing protein 6-like</fullName>
    </submittedName>
</protein>
<feature type="compositionally biased region" description="Basic and acidic residues" evidence="1">
    <location>
        <begin position="95"/>
        <end position="113"/>
    </location>
</feature>
<evidence type="ECO:0000256" key="1">
    <source>
        <dbReference type="SAM" id="MobiDB-lite"/>
    </source>
</evidence>
<sequence length="445" mass="49491">MADKIRNFFSKKKIEKQFKKAGPGHRLSEESSTSSSVAQPPVPGPSASTTRRAPGPSETASRAGAAALARLGAQKDVNFSLAAIRAQALKELEMEKQQRQAEEARKASDDGGLPKHVKHQHKEVPPQLKQDGSEGLLFRCPMMGPQALPRRELRTAMLNFLREQLEEERGLSAALIIVTCNDDKGELMVQACVEILCKYLKNVIDNPDNVKFRKIKLTNKVFLDKVKPIVGAMEFLEAAGFVKYTLDDGECYLVLNDPPDNNLLPALHDALVSAEPMEIVLDRNPKVLLPSQSKKGFSVSDDFFTLSQEELAREQAERARDVELRTQLRTKAMRERDAKRESISYRYTCIRIRLPNGLILQGTFEVSEKLSEVVVFIRECLIESLSKSPIVLKSGANTLTAFDETLQDLKLFPAVVLNCIVTGAPAECDYIKHELIATVQPLDPL</sequence>
<dbReference type="InParanoid" id="A0A1V9Y027"/>
<comment type="caution">
    <text evidence="4">The sequence shown here is derived from an EMBL/GenBank/DDBJ whole genome shotgun (WGS) entry which is preliminary data.</text>
</comment>
<evidence type="ECO:0000313" key="5">
    <source>
        <dbReference type="Proteomes" id="UP000192247"/>
    </source>
</evidence>
<dbReference type="EMBL" id="MNPL01001519">
    <property type="protein sequence ID" value="OQR79071.1"/>
    <property type="molecule type" value="Genomic_DNA"/>
</dbReference>
<dbReference type="Pfam" id="PF09409">
    <property type="entry name" value="PUB"/>
    <property type="match status" value="1"/>
</dbReference>
<reference evidence="4 5" key="1">
    <citation type="journal article" date="2017" name="Gigascience">
        <title>Draft genome of the honey bee ectoparasitic mite, Tropilaelaps mercedesae, is shaped by the parasitic life history.</title>
        <authorList>
            <person name="Dong X."/>
            <person name="Armstrong S.D."/>
            <person name="Xia D."/>
            <person name="Makepeace B.L."/>
            <person name="Darby A.C."/>
            <person name="Kadowaki T."/>
        </authorList>
    </citation>
    <scope>NUCLEOTIDE SEQUENCE [LARGE SCALE GENOMIC DNA]</scope>
    <source>
        <strain evidence="4">Wuxi-XJTLU</strain>
    </source>
</reference>
<feature type="region of interest" description="Disordered" evidence="1">
    <location>
        <begin position="95"/>
        <end position="132"/>
    </location>
</feature>
<organism evidence="4 5">
    <name type="scientific">Tropilaelaps mercedesae</name>
    <dbReference type="NCBI Taxonomy" id="418985"/>
    <lineage>
        <taxon>Eukaryota</taxon>
        <taxon>Metazoa</taxon>
        <taxon>Ecdysozoa</taxon>
        <taxon>Arthropoda</taxon>
        <taxon>Chelicerata</taxon>
        <taxon>Arachnida</taxon>
        <taxon>Acari</taxon>
        <taxon>Parasitiformes</taxon>
        <taxon>Mesostigmata</taxon>
        <taxon>Gamasina</taxon>
        <taxon>Dermanyssoidea</taxon>
        <taxon>Laelapidae</taxon>
        <taxon>Tropilaelaps</taxon>
    </lineage>
</organism>
<dbReference type="InterPro" id="IPR001012">
    <property type="entry name" value="UBX_dom"/>
</dbReference>
<feature type="domain" description="UBX" evidence="2">
    <location>
        <begin position="347"/>
        <end position="417"/>
    </location>
</feature>
<dbReference type="CDD" id="cd10460">
    <property type="entry name" value="PUB_UBXD1"/>
    <property type="match status" value="1"/>
</dbReference>
<dbReference type="OrthoDB" id="49605at2759"/>
<proteinExistence type="predicted"/>
<evidence type="ECO:0000313" key="4">
    <source>
        <dbReference type="EMBL" id="OQR79071.1"/>
    </source>
</evidence>
<name>A0A1V9Y027_9ACAR</name>
<dbReference type="PANTHER" id="PTHR23153">
    <property type="entry name" value="UBX-RELATED"/>
    <property type="match status" value="1"/>
</dbReference>
<dbReference type="InterPro" id="IPR029071">
    <property type="entry name" value="Ubiquitin-like_domsf"/>
</dbReference>
<dbReference type="Pfam" id="PF00789">
    <property type="entry name" value="UBX"/>
    <property type="match status" value="1"/>
</dbReference>
<dbReference type="Gene3D" id="3.10.20.90">
    <property type="entry name" value="Phosphatidylinositol 3-kinase Catalytic Subunit, Chain A, domain 1"/>
    <property type="match status" value="1"/>
</dbReference>
<feature type="domain" description="PUB" evidence="3">
    <location>
        <begin position="189"/>
        <end position="259"/>
    </location>
</feature>
<dbReference type="AlphaFoldDB" id="A0A1V9Y027"/>
<dbReference type="FunCoup" id="A0A1V9Y027">
    <property type="interactions" value="1310"/>
</dbReference>
<evidence type="ECO:0000259" key="3">
    <source>
        <dbReference type="Pfam" id="PF09409"/>
    </source>
</evidence>
<keyword evidence="5" id="KW-1185">Reference proteome</keyword>
<gene>
    <name evidence="4" type="ORF">BIW11_05989</name>
</gene>
<dbReference type="InterPro" id="IPR036339">
    <property type="entry name" value="PUB-like_dom_sf"/>
</dbReference>
<dbReference type="SMART" id="SM00580">
    <property type="entry name" value="PUG"/>
    <property type="match status" value="1"/>
</dbReference>
<dbReference type="Gene3D" id="1.20.58.2190">
    <property type="match status" value="1"/>
</dbReference>
<dbReference type="SUPFAM" id="SSF143503">
    <property type="entry name" value="PUG domain-like"/>
    <property type="match status" value="1"/>
</dbReference>
<dbReference type="Proteomes" id="UP000192247">
    <property type="component" value="Unassembled WGS sequence"/>
</dbReference>
<feature type="region of interest" description="Disordered" evidence="1">
    <location>
        <begin position="1"/>
        <end position="63"/>
    </location>
</feature>
<dbReference type="STRING" id="418985.A0A1V9Y027"/>
<dbReference type="SUPFAM" id="SSF54236">
    <property type="entry name" value="Ubiquitin-like"/>
    <property type="match status" value="1"/>
</dbReference>